<accession>A0A0S4L1W0</accession>
<dbReference type="KEGG" id="nio:NITINOP_3014"/>
<protein>
    <submittedName>
        <fullName evidence="3">Uncharacterized protein</fullName>
    </submittedName>
</protein>
<gene>
    <name evidence="3" type="ORF">NITINOP_3014</name>
</gene>
<dbReference type="EMBL" id="LN885086">
    <property type="protein sequence ID" value="CUQ67986.1"/>
    <property type="molecule type" value="Genomic_DNA"/>
</dbReference>
<evidence type="ECO:0000313" key="3">
    <source>
        <dbReference type="EMBL" id="CUQ67986.1"/>
    </source>
</evidence>
<feature type="signal peptide" evidence="2">
    <location>
        <begin position="1"/>
        <end position="33"/>
    </location>
</feature>
<organism evidence="3 4">
    <name type="scientific">Candidatus Nitrospira inopinata</name>
    <dbReference type="NCBI Taxonomy" id="1715989"/>
    <lineage>
        <taxon>Bacteria</taxon>
        <taxon>Pseudomonadati</taxon>
        <taxon>Nitrospirota</taxon>
        <taxon>Nitrospiria</taxon>
        <taxon>Nitrospirales</taxon>
        <taxon>Nitrospiraceae</taxon>
        <taxon>Nitrospira</taxon>
    </lineage>
</organism>
<sequence length="265" mass="30153">MRTGSFSLAISRRACFVAALAFVLWGANPRTPAAEPYFEDGFLGLTQKELHEKLGMPQAVRDRKSALRVFTYYPVTDWKSYFSKLVSPENGEDVYSFKRGDIDVRYSFSYAVDPNDEREDRPLVVRLVDIEFSSPVPIGRVPSLVPEFRPSTDPSNPAFRSNIWILLFKGSPSPAARFIVKEKGKEQLDWTLAFQLFSLQGLPDRLTPKATIDRMEIGAQSLQLVRQRQQHTHEPMPNPYSAEFLRQSTEPAKTVKPIPVPRYAE</sequence>
<feature type="chain" id="PRO_5006623662" evidence="2">
    <location>
        <begin position="34"/>
        <end position="265"/>
    </location>
</feature>
<keyword evidence="2" id="KW-0732">Signal</keyword>
<dbReference type="STRING" id="1715989.NITINOP_3014"/>
<dbReference type="AlphaFoldDB" id="A0A0S4L1W0"/>
<dbReference type="Proteomes" id="UP000066284">
    <property type="component" value="Chromosome 1"/>
</dbReference>
<evidence type="ECO:0000313" key="4">
    <source>
        <dbReference type="Proteomes" id="UP000066284"/>
    </source>
</evidence>
<feature type="region of interest" description="Disordered" evidence="1">
    <location>
        <begin position="227"/>
        <end position="265"/>
    </location>
</feature>
<evidence type="ECO:0000256" key="2">
    <source>
        <dbReference type="SAM" id="SignalP"/>
    </source>
</evidence>
<reference evidence="4" key="1">
    <citation type="submission" date="2015-09" db="EMBL/GenBank/DDBJ databases">
        <authorList>
            <person name="Daims H."/>
        </authorList>
    </citation>
    <scope>NUCLEOTIDE SEQUENCE [LARGE SCALE GENOMIC DNA]</scope>
</reference>
<evidence type="ECO:0000256" key="1">
    <source>
        <dbReference type="SAM" id="MobiDB-lite"/>
    </source>
</evidence>
<name>A0A0S4L1W0_9BACT</name>
<keyword evidence="4" id="KW-1185">Reference proteome</keyword>
<proteinExistence type="predicted"/>
<dbReference type="OrthoDB" id="9782674at2"/>
<dbReference type="RefSeq" id="WP_062486968.1">
    <property type="nucleotide sequence ID" value="NZ_LN885086.1"/>
</dbReference>